<dbReference type="SUPFAM" id="SSF117916">
    <property type="entry name" value="Fe-S cluster assembly (FSCA) domain-like"/>
    <property type="match status" value="1"/>
</dbReference>
<accession>A0A101FZ37</accession>
<name>A0A101FZ37_9CHLR</name>
<feature type="domain" description="MIP18 family-like" evidence="1">
    <location>
        <begin position="21"/>
        <end position="80"/>
    </location>
</feature>
<dbReference type="AlphaFoldDB" id="A0A101FZ37"/>
<reference evidence="2 3" key="1">
    <citation type="journal article" date="2015" name="MBio">
        <title>Genome-Resolved Metagenomic Analysis Reveals Roles for Candidate Phyla and Other Microbial Community Members in Biogeochemical Transformations in Oil Reservoirs.</title>
        <authorList>
            <person name="Hu P."/>
            <person name="Tom L."/>
            <person name="Singh A."/>
            <person name="Thomas B.C."/>
            <person name="Baker B.J."/>
            <person name="Piceno Y.M."/>
            <person name="Andersen G.L."/>
            <person name="Banfield J.F."/>
        </authorList>
    </citation>
    <scope>NUCLEOTIDE SEQUENCE [LARGE SCALE GENOMIC DNA]</scope>
    <source>
        <strain evidence="2">46_16</strain>
    </source>
</reference>
<comment type="caution">
    <text evidence="2">The sequence shown here is derived from an EMBL/GenBank/DDBJ whole genome shotgun (WGS) entry which is preliminary data.</text>
</comment>
<dbReference type="Pfam" id="PF01883">
    <property type="entry name" value="FeS_assembly_P"/>
    <property type="match status" value="1"/>
</dbReference>
<dbReference type="PANTHER" id="PTHR42831:SF1">
    <property type="entry name" value="FE-S PROTEIN MATURATION AUXILIARY FACTOR YITW"/>
    <property type="match status" value="1"/>
</dbReference>
<dbReference type="InterPro" id="IPR052339">
    <property type="entry name" value="Fe-S_Maturation_MIP18"/>
</dbReference>
<dbReference type="PANTHER" id="PTHR42831">
    <property type="entry name" value="FE-S PROTEIN MATURATION AUXILIARY FACTOR YITW"/>
    <property type="match status" value="1"/>
</dbReference>
<evidence type="ECO:0000313" key="2">
    <source>
        <dbReference type="EMBL" id="KUK47076.1"/>
    </source>
</evidence>
<dbReference type="Gene3D" id="3.30.300.130">
    <property type="entry name" value="Fe-S cluster assembly (FSCA)"/>
    <property type="match status" value="1"/>
</dbReference>
<keyword evidence="2" id="KW-0808">Transferase</keyword>
<gene>
    <name evidence="2" type="ORF">XD73_0022</name>
</gene>
<dbReference type="InterPro" id="IPR002744">
    <property type="entry name" value="MIP18-like"/>
</dbReference>
<dbReference type="InterPro" id="IPR034904">
    <property type="entry name" value="FSCA_dom_sf"/>
</dbReference>
<dbReference type="GO" id="GO:0016740">
    <property type="term" value="F:transferase activity"/>
    <property type="evidence" value="ECO:0007669"/>
    <property type="project" value="UniProtKB-KW"/>
</dbReference>
<evidence type="ECO:0000313" key="3">
    <source>
        <dbReference type="Proteomes" id="UP000064249"/>
    </source>
</evidence>
<dbReference type="Proteomes" id="UP000064249">
    <property type="component" value="Unassembled WGS sequence"/>
</dbReference>
<organism evidence="2 3">
    <name type="scientific">Anaerolinea thermophila</name>
    <dbReference type="NCBI Taxonomy" id="167964"/>
    <lineage>
        <taxon>Bacteria</taxon>
        <taxon>Bacillati</taxon>
        <taxon>Chloroflexota</taxon>
        <taxon>Anaerolineae</taxon>
        <taxon>Anaerolineales</taxon>
        <taxon>Anaerolineaceae</taxon>
        <taxon>Anaerolinea</taxon>
    </lineage>
</organism>
<protein>
    <submittedName>
        <fullName evidence="2">Serine O-acetyltransferase</fullName>
    </submittedName>
</protein>
<evidence type="ECO:0000259" key="1">
    <source>
        <dbReference type="Pfam" id="PF01883"/>
    </source>
</evidence>
<sequence>MTEPTYELKWKAHVSHPEIAQKLKEAFRQVKDPEIGSDIIQLGLVRDVEISETEAIVTMILTTPYCPYGPAMLESARRIAEREIGKKATVIYGSDVWDQSMMEDPSAFNWGLF</sequence>
<proteinExistence type="predicted"/>
<dbReference type="EMBL" id="LGFU01000001">
    <property type="protein sequence ID" value="KUK47076.1"/>
    <property type="molecule type" value="Genomic_DNA"/>
</dbReference>